<organism evidence="1 2">
    <name type="scientific">Catharanthus roseus</name>
    <name type="common">Madagascar periwinkle</name>
    <name type="synonym">Vinca rosea</name>
    <dbReference type="NCBI Taxonomy" id="4058"/>
    <lineage>
        <taxon>Eukaryota</taxon>
        <taxon>Viridiplantae</taxon>
        <taxon>Streptophyta</taxon>
        <taxon>Embryophyta</taxon>
        <taxon>Tracheophyta</taxon>
        <taxon>Spermatophyta</taxon>
        <taxon>Magnoliopsida</taxon>
        <taxon>eudicotyledons</taxon>
        <taxon>Gunneridae</taxon>
        <taxon>Pentapetalae</taxon>
        <taxon>asterids</taxon>
        <taxon>lamiids</taxon>
        <taxon>Gentianales</taxon>
        <taxon>Apocynaceae</taxon>
        <taxon>Rauvolfioideae</taxon>
        <taxon>Vinceae</taxon>
        <taxon>Catharanthinae</taxon>
        <taxon>Catharanthus</taxon>
    </lineage>
</organism>
<dbReference type="Proteomes" id="UP001060085">
    <property type="component" value="Linkage Group LG02"/>
</dbReference>
<evidence type="ECO:0000313" key="1">
    <source>
        <dbReference type="EMBL" id="KAI5675351.1"/>
    </source>
</evidence>
<evidence type="ECO:0000313" key="2">
    <source>
        <dbReference type="Proteomes" id="UP001060085"/>
    </source>
</evidence>
<reference evidence="2" key="1">
    <citation type="journal article" date="2023" name="Nat. Plants">
        <title>Single-cell RNA sequencing provides a high-resolution roadmap for understanding the multicellular compartmentation of specialized metabolism.</title>
        <authorList>
            <person name="Sun S."/>
            <person name="Shen X."/>
            <person name="Li Y."/>
            <person name="Li Y."/>
            <person name="Wang S."/>
            <person name="Li R."/>
            <person name="Zhang H."/>
            <person name="Shen G."/>
            <person name="Guo B."/>
            <person name="Wei J."/>
            <person name="Xu J."/>
            <person name="St-Pierre B."/>
            <person name="Chen S."/>
            <person name="Sun C."/>
        </authorList>
    </citation>
    <scope>NUCLEOTIDE SEQUENCE [LARGE SCALE GENOMIC DNA]</scope>
</reference>
<accession>A0ACC0BRR8</accession>
<gene>
    <name evidence="1" type="ORF">M9H77_06301</name>
</gene>
<sequence length="127" mass="14500">MEARRWLYILHRESVEEDTWRNSTTIITGIRREQYVDFHSEEVWVQQKVEEEAAAIGALLPDDLQLMAIVSGRLDRGRLYGTGSEVAHLKVESSLAAVGLLPYCLEVEQRIMRWVEAVVSSVCTSHD</sequence>
<protein>
    <submittedName>
        <fullName evidence="1">Uncharacterized protein</fullName>
    </submittedName>
</protein>
<keyword evidence="2" id="KW-1185">Reference proteome</keyword>
<name>A0ACC0BRR8_CATRO</name>
<comment type="caution">
    <text evidence="1">The sequence shown here is derived from an EMBL/GenBank/DDBJ whole genome shotgun (WGS) entry which is preliminary data.</text>
</comment>
<dbReference type="EMBL" id="CM044702">
    <property type="protein sequence ID" value="KAI5675351.1"/>
    <property type="molecule type" value="Genomic_DNA"/>
</dbReference>
<proteinExistence type="predicted"/>